<protein>
    <submittedName>
        <fullName evidence="3">Uncharacterized protein</fullName>
    </submittedName>
</protein>
<accession>A0A976M3Z3</accession>
<feature type="transmembrane region" description="Helical" evidence="2">
    <location>
        <begin position="200"/>
        <end position="223"/>
    </location>
</feature>
<proteinExistence type="predicted"/>
<gene>
    <name evidence="3" type="ORF">MACJ_000390</name>
</gene>
<dbReference type="Proteomes" id="UP000244803">
    <property type="component" value="Chromosome 1"/>
</dbReference>
<keyword evidence="2" id="KW-1133">Transmembrane helix</keyword>
<organism evidence="3 4">
    <name type="scientific">Theileria orientalis</name>
    <dbReference type="NCBI Taxonomy" id="68886"/>
    <lineage>
        <taxon>Eukaryota</taxon>
        <taxon>Sar</taxon>
        <taxon>Alveolata</taxon>
        <taxon>Apicomplexa</taxon>
        <taxon>Aconoidasida</taxon>
        <taxon>Piroplasmida</taxon>
        <taxon>Theileriidae</taxon>
        <taxon>Theileria</taxon>
    </lineage>
</organism>
<reference evidence="3" key="1">
    <citation type="submission" date="2022-07" db="EMBL/GenBank/DDBJ databases">
        <title>Evaluation of T. orientalis genome assembly methods using nanopore sequencing and analysis of variation between genomes.</title>
        <authorList>
            <person name="Yam J."/>
            <person name="Micallef M.L."/>
            <person name="Liu M."/>
            <person name="Djordjevic S.P."/>
            <person name="Bogema D.R."/>
            <person name="Jenkins C."/>
        </authorList>
    </citation>
    <scope>NUCLEOTIDE SEQUENCE</scope>
    <source>
        <strain evidence="3">Fish Creek</strain>
    </source>
</reference>
<feature type="transmembrane region" description="Helical" evidence="2">
    <location>
        <begin position="170"/>
        <end position="188"/>
    </location>
</feature>
<evidence type="ECO:0000256" key="1">
    <source>
        <dbReference type="SAM" id="MobiDB-lite"/>
    </source>
</evidence>
<evidence type="ECO:0000313" key="3">
    <source>
        <dbReference type="EMBL" id="UKJ87948.2"/>
    </source>
</evidence>
<sequence length="423" mass="47067">MSEQSPGNNTTACKLIAALVALSSHMIIHQIDVTSANFSIAFYIPLNNIAIYLTKLYSFRFILIVLGILTEFSISECSKAMHPGDHIRVRAEGYFFGLFHTSFIGIVPEHSLIVALSDDAYLCLVVTIAALAAWIVYHEAEVINSRYFEIKNVTKNVPRTMTFFRTLSHAFSPLMMIFVSSLIKDFLFPNLLPYALLSKFRWNFVTVMSSILKLIGPVLLFSLESNSLFPKWDTPYNAFWIIVVPMAVIYVYTFLAIHTRIPSAKSIINSVPKVMLITVGVVLGNSFFDPLSYAGVSKVVRPEKIPSGNSSPSEAPGPASQALATSSGEGPAAEDSDNSGEPDGDNAVITIHALSVVFMRFAISKLSAGYNDTRISLGYCFPRFRPNHRMSRSNLGWYIFRKTFKTAWKAVGNDFDMDIRNYL</sequence>
<dbReference type="OrthoDB" id="365607at2759"/>
<dbReference type="EMBL" id="CP056065">
    <property type="protein sequence ID" value="UKJ87948.2"/>
    <property type="molecule type" value="Genomic_DNA"/>
</dbReference>
<feature type="region of interest" description="Disordered" evidence="1">
    <location>
        <begin position="305"/>
        <end position="344"/>
    </location>
</feature>
<name>A0A976M3Z3_THEOR</name>
<evidence type="ECO:0000313" key="4">
    <source>
        <dbReference type="Proteomes" id="UP000244803"/>
    </source>
</evidence>
<feature type="transmembrane region" description="Helical" evidence="2">
    <location>
        <begin position="238"/>
        <end position="257"/>
    </location>
</feature>
<dbReference type="AlphaFoldDB" id="A0A976M3Z3"/>
<feature type="compositionally biased region" description="Acidic residues" evidence="1">
    <location>
        <begin position="332"/>
        <end position="344"/>
    </location>
</feature>
<feature type="transmembrane region" description="Helical" evidence="2">
    <location>
        <begin position="120"/>
        <end position="137"/>
    </location>
</feature>
<evidence type="ECO:0000256" key="2">
    <source>
        <dbReference type="SAM" id="Phobius"/>
    </source>
</evidence>
<keyword evidence="2" id="KW-0812">Transmembrane</keyword>
<feature type="transmembrane region" description="Helical" evidence="2">
    <location>
        <begin position="49"/>
        <end position="69"/>
    </location>
</feature>
<keyword evidence="2" id="KW-0472">Membrane</keyword>